<organism evidence="1 2">
    <name type="scientific">Stylosanthes scabra</name>
    <dbReference type="NCBI Taxonomy" id="79078"/>
    <lineage>
        <taxon>Eukaryota</taxon>
        <taxon>Viridiplantae</taxon>
        <taxon>Streptophyta</taxon>
        <taxon>Embryophyta</taxon>
        <taxon>Tracheophyta</taxon>
        <taxon>Spermatophyta</taxon>
        <taxon>Magnoliopsida</taxon>
        <taxon>eudicotyledons</taxon>
        <taxon>Gunneridae</taxon>
        <taxon>Pentapetalae</taxon>
        <taxon>rosids</taxon>
        <taxon>fabids</taxon>
        <taxon>Fabales</taxon>
        <taxon>Fabaceae</taxon>
        <taxon>Papilionoideae</taxon>
        <taxon>50 kb inversion clade</taxon>
        <taxon>dalbergioids sensu lato</taxon>
        <taxon>Dalbergieae</taxon>
        <taxon>Pterocarpus clade</taxon>
        <taxon>Stylosanthes</taxon>
    </lineage>
</organism>
<dbReference type="Proteomes" id="UP001341840">
    <property type="component" value="Unassembled WGS sequence"/>
</dbReference>
<protein>
    <submittedName>
        <fullName evidence="1">Uncharacterized protein</fullName>
    </submittedName>
</protein>
<accession>A0ABU6QQ35</accession>
<proteinExistence type="predicted"/>
<name>A0ABU6QQ35_9FABA</name>
<reference evidence="1 2" key="1">
    <citation type="journal article" date="2023" name="Plants (Basel)">
        <title>Bridging the Gap: Combining Genomics and Transcriptomics Approaches to Understand Stylosanthes scabra, an Orphan Legume from the Brazilian Caatinga.</title>
        <authorList>
            <person name="Ferreira-Neto J.R.C."/>
            <person name="da Silva M.D."/>
            <person name="Binneck E."/>
            <person name="de Melo N.F."/>
            <person name="da Silva R.H."/>
            <person name="de Melo A.L.T.M."/>
            <person name="Pandolfi V."/>
            <person name="Bustamante F.O."/>
            <person name="Brasileiro-Vidal A.C."/>
            <person name="Benko-Iseppon A.M."/>
        </authorList>
    </citation>
    <scope>NUCLEOTIDE SEQUENCE [LARGE SCALE GENOMIC DNA]</scope>
    <source>
        <tissue evidence="1">Leaves</tissue>
    </source>
</reference>
<evidence type="ECO:0000313" key="2">
    <source>
        <dbReference type="Proteomes" id="UP001341840"/>
    </source>
</evidence>
<gene>
    <name evidence="1" type="ORF">PIB30_068618</name>
</gene>
<dbReference type="EMBL" id="JASCZI010000739">
    <property type="protein sequence ID" value="MED6113194.1"/>
    <property type="molecule type" value="Genomic_DNA"/>
</dbReference>
<sequence length="128" mass="14346">MGDLPQFLQLGCNQGPRKVEDNFFSLECKIELETCYRFDDFAQSSFLQLELHKHMEGSSGLTVSSEKRSKLHCKLRVRDGAEETETVVRRLVGGLIALRNSELEGETVAVSEADGRRRVIVEAEAKAC</sequence>
<keyword evidence="2" id="KW-1185">Reference proteome</keyword>
<comment type="caution">
    <text evidence="1">The sequence shown here is derived from an EMBL/GenBank/DDBJ whole genome shotgun (WGS) entry which is preliminary data.</text>
</comment>
<evidence type="ECO:0000313" key="1">
    <source>
        <dbReference type="EMBL" id="MED6113194.1"/>
    </source>
</evidence>